<evidence type="ECO:0000259" key="4">
    <source>
        <dbReference type="Pfam" id="PF01826"/>
    </source>
</evidence>
<dbReference type="EnsemblMetazoa" id="ACHR008329-RA">
    <property type="protein sequence ID" value="ACHR008329-PA"/>
    <property type="gene ID" value="ACHR008329"/>
</dbReference>
<organism evidence="5 6">
    <name type="scientific">Anopheles christyi</name>
    <dbReference type="NCBI Taxonomy" id="43041"/>
    <lineage>
        <taxon>Eukaryota</taxon>
        <taxon>Metazoa</taxon>
        <taxon>Ecdysozoa</taxon>
        <taxon>Arthropoda</taxon>
        <taxon>Hexapoda</taxon>
        <taxon>Insecta</taxon>
        <taxon>Pterygota</taxon>
        <taxon>Neoptera</taxon>
        <taxon>Endopterygota</taxon>
        <taxon>Diptera</taxon>
        <taxon>Nematocera</taxon>
        <taxon>Culicoidea</taxon>
        <taxon>Culicidae</taxon>
        <taxon>Anophelinae</taxon>
        <taxon>Anopheles</taxon>
    </lineage>
</organism>
<dbReference type="InterPro" id="IPR051368">
    <property type="entry name" value="SerProtInhib-TIL_Domain"/>
</dbReference>
<dbReference type="SUPFAM" id="SSF57567">
    <property type="entry name" value="Serine protease inhibitors"/>
    <property type="match status" value="1"/>
</dbReference>
<keyword evidence="2" id="KW-1015">Disulfide bond</keyword>
<evidence type="ECO:0000256" key="3">
    <source>
        <dbReference type="SAM" id="SignalP"/>
    </source>
</evidence>
<dbReference type="Pfam" id="PF01826">
    <property type="entry name" value="TIL"/>
    <property type="match status" value="1"/>
</dbReference>
<feature type="chain" id="PRO_5008125301" description="TIL domain-containing protein" evidence="3">
    <location>
        <begin position="18"/>
        <end position="100"/>
    </location>
</feature>
<evidence type="ECO:0000256" key="1">
    <source>
        <dbReference type="ARBA" id="ARBA00022690"/>
    </source>
</evidence>
<dbReference type="CDD" id="cd19941">
    <property type="entry name" value="TIL"/>
    <property type="match status" value="1"/>
</dbReference>
<dbReference type="GO" id="GO:0030414">
    <property type="term" value="F:peptidase inhibitor activity"/>
    <property type="evidence" value="ECO:0007669"/>
    <property type="project" value="UniProtKB-KW"/>
</dbReference>
<dbReference type="AlphaFoldDB" id="A0A182KC42"/>
<feature type="signal peptide" evidence="3">
    <location>
        <begin position="1"/>
        <end position="17"/>
    </location>
</feature>
<keyword evidence="3" id="KW-0732">Signal</keyword>
<dbReference type="PANTHER" id="PTHR23259:SF69">
    <property type="entry name" value="GEO11767P1-RELATED"/>
    <property type="match status" value="1"/>
</dbReference>
<dbReference type="VEuPathDB" id="VectorBase:ACHR008329"/>
<protein>
    <recommendedName>
        <fullName evidence="4">TIL domain-containing protein</fullName>
    </recommendedName>
</protein>
<accession>A0A182KC42</accession>
<dbReference type="PANTHER" id="PTHR23259">
    <property type="entry name" value="RIDDLE"/>
    <property type="match status" value="1"/>
</dbReference>
<evidence type="ECO:0000256" key="2">
    <source>
        <dbReference type="ARBA" id="ARBA00023157"/>
    </source>
</evidence>
<dbReference type="InterPro" id="IPR036084">
    <property type="entry name" value="Ser_inhib-like_sf"/>
</dbReference>
<dbReference type="Gene3D" id="2.10.25.10">
    <property type="entry name" value="Laminin"/>
    <property type="match status" value="1"/>
</dbReference>
<reference evidence="6" key="1">
    <citation type="submission" date="2013-03" db="EMBL/GenBank/DDBJ databases">
        <title>The Genome Sequence of Anopheles christyi ACHKN1017.</title>
        <authorList>
            <consortium name="The Broad Institute Genomics Platform"/>
            <person name="Neafsey D.E."/>
            <person name="Besansky N."/>
            <person name="Walker B."/>
            <person name="Young S.K."/>
            <person name="Zeng Q."/>
            <person name="Gargeya S."/>
            <person name="Fitzgerald M."/>
            <person name="Haas B."/>
            <person name="Abouelleil A."/>
            <person name="Allen A.W."/>
            <person name="Alvarado L."/>
            <person name="Arachchi H.M."/>
            <person name="Berlin A.M."/>
            <person name="Chapman S.B."/>
            <person name="Gainer-Dewar J."/>
            <person name="Goldberg J."/>
            <person name="Griggs A."/>
            <person name="Gujja S."/>
            <person name="Hansen M."/>
            <person name="Howarth C."/>
            <person name="Imamovic A."/>
            <person name="Ireland A."/>
            <person name="Larimer J."/>
            <person name="McCowan C."/>
            <person name="Murphy C."/>
            <person name="Pearson M."/>
            <person name="Poon T.W."/>
            <person name="Priest M."/>
            <person name="Roberts A."/>
            <person name="Saif S."/>
            <person name="Shea T."/>
            <person name="Sisk P."/>
            <person name="Sykes S."/>
            <person name="Wortman J."/>
            <person name="Nusbaum C."/>
            <person name="Birren B."/>
        </authorList>
    </citation>
    <scope>NUCLEOTIDE SEQUENCE [LARGE SCALE GENOMIC DNA]</scope>
    <source>
        <strain evidence="6">ACHKN1017</strain>
    </source>
</reference>
<dbReference type="Proteomes" id="UP000075881">
    <property type="component" value="Unassembled WGS sequence"/>
</dbReference>
<sequence length="100" mass="11137">MRFEALVLFTLLAFAFAKRPSSLVFSNPCLEKRVCPKNEVFICCGPCAEPTCTKPEPNTNCKDMCIAGCFCKNNYIRRVIGGPCVWANSCPNPRKTTKKP</sequence>
<keyword evidence="6" id="KW-1185">Reference proteome</keyword>
<keyword evidence="1" id="KW-0646">Protease inhibitor</keyword>
<dbReference type="InterPro" id="IPR002919">
    <property type="entry name" value="TIL_dom"/>
</dbReference>
<evidence type="ECO:0000313" key="6">
    <source>
        <dbReference type="Proteomes" id="UP000075881"/>
    </source>
</evidence>
<reference evidence="5" key="2">
    <citation type="submission" date="2020-05" db="UniProtKB">
        <authorList>
            <consortium name="EnsemblMetazoa"/>
        </authorList>
    </citation>
    <scope>IDENTIFICATION</scope>
    <source>
        <strain evidence="5">ACHKN1017</strain>
    </source>
</reference>
<evidence type="ECO:0000313" key="5">
    <source>
        <dbReference type="EnsemblMetazoa" id="ACHR008329-PA"/>
    </source>
</evidence>
<proteinExistence type="predicted"/>
<feature type="domain" description="TIL" evidence="4">
    <location>
        <begin position="35"/>
        <end position="90"/>
    </location>
</feature>
<name>A0A182KC42_9DIPT</name>